<name>A0A8S5QD98_9CAUD</name>
<sequence length="277" mass="30627">MQDFLLIKGGTRVKHKFWKFCKNEASGGRELQLKGVISDETWYGDEVTPGLFRDELNAGDGDITVWIDSPGGDCFAAAQIYNMLKEYKGKVTVRIDSLAASAASVIAMAGDTVEISPVAMMMIHNPATLSFGDAGEMQKAIDMLNEVKASIMNAYELKTGLSRNKISKLMDDETWFNAKKAVELGFADSILYSGGEEEEKEDTAEALMFSRLSITNSLVDKLKSQFGKPKATQLKFEPSTEPKSGPSEEPKKEPEPKKEDNRVDAEPLKQRLFIISH</sequence>
<dbReference type="GO" id="GO:0004252">
    <property type="term" value="F:serine-type endopeptidase activity"/>
    <property type="evidence" value="ECO:0007669"/>
    <property type="project" value="InterPro"/>
</dbReference>
<feature type="region of interest" description="Disordered" evidence="4">
    <location>
        <begin position="229"/>
        <end position="277"/>
    </location>
</feature>
<dbReference type="GO" id="GO:0004176">
    <property type="term" value="F:ATP-dependent peptidase activity"/>
    <property type="evidence" value="ECO:0007669"/>
    <property type="project" value="InterPro"/>
</dbReference>
<dbReference type="PANTHER" id="PTHR10381:SF70">
    <property type="entry name" value="ATP-DEPENDENT CLP PROTEASE PROTEOLYTIC SUBUNIT"/>
    <property type="match status" value="1"/>
</dbReference>
<dbReference type="Gene3D" id="3.90.226.10">
    <property type="entry name" value="2-enoyl-CoA Hydratase, Chain A, domain 1"/>
    <property type="match status" value="1"/>
</dbReference>
<dbReference type="InterPro" id="IPR029045">
    <property type="entry name" value="ClpP/crotonase-like_dom_sf"/>
</dbReference>
<keyword evidence="3" id="KW-0378">Hydrolase</keyword>
<dbReference type="NCBIfam" id="NF045542">
    <property type="entry name" value="Clp_rel_HeadMat"/>
    <property type="match status" value="1"/>
</dbReference>
<proteinExistence type="inferred from homology"/>
<dbReference type="GO" id="GO:0051117">
    <property type="term" value="F:ATPase binding"/>
    <property type="evidence" value="ECO:0007669"/>
    <property type="project" value="TreeGrafter"/>
</dbReference>
<comment type="similarity">
    <text evidence="1">Belongs to the peptidase S14 family.</text>
</comment>
<organism evidence="5">
    <name type="scientific">Siphoviridae sp. ctVii20</name>
    <dbReference type="NCBI Taxonomy" id="2825533"/>
    <lineage>
        <taxon>Viruses</taxon>
        <taxon>Duplodnaviria</taxon>
        <taxon>Heunggongvirae</taxon>
        <taxon>Uroviricota</taxon>
        <taxon>Caudoviricetes</taxon>
    </lineage>
</organism>
<dbReference type="EMBL" id="BK015631">
    <property type="protein sequence ID" value="DAE16777.1"/>
    <property type="molecule type" value="Genomic_DNA"/>
</dbReference>
<dbReference type="SUPFAM" id="SSF52096">
    <property type="entry name" value="ClpP/crotonase"/>
    <property type="match status" value="1"/>
</dbReference>
<evidence type="ECO:0000256" key="2">
    <source>
        <dbReference type="ARBA" id="ARBA00022490"/>
    </source>
</evidence>
<dbReference type="CDD" id="cd07016">
    <property type="entry name" value="S14_ClpP_1"/>
    <property type="match status" value="1"/>
</dbReference>
<evidence type="ECO:0000256" key="1">
    <source>
        <dbReference type="ARBA" id="ARBA00007039"/>
    </source>
</evidence>
<dbReference type="Pfam" id="PF00574">
    <property type="entry name" value="CLP_protease"/>
    <property type="match status" value="1"/>
</dbReference>
<evidence type="ECO:0000256" key="4">
    <source>
        <dbReference type="SAM" id="MobiDB-lite"/>
    </source>
</evidence>
<reference evidence="5" key="1">
    <citation type="journal article" date="2021" name="Proc. Natl. Acad. Sci. U.S.A.">
        <title>A Catalog of Tens of Thousands of Viruses from Human Metagenomes Reveals Hidden Associations with Chronic Diseases.</title>
        <authorList>
            <person name="Tisza M.J."/>
            <person name="Buck C.B."/>
        </authorList>
    </citation>
    <scope>NUCLEOTIDE SEQUENCE</scope>
    <source>
        <strain evidence="5">CtVii20</strain>
    </source>
</reference>
<protein>
    <submittedName>
        <fullName evidence="5">Putative ATP dependent Clp protease</fullName>
    </submittedName>
</protein>
<keyword evidence="5" id="KW-0645">Protease</keyword>
<keyword evidence="2" id="KW-0963">Cytoplasm</keyword>
<dbReference type="InterPro" id="IPR023562">
    <property type="entry name" value="ClpP/TepA"/>
</dbReference>
<evidence type="ECO:0000313" key="5">
    <source>
        <dbReference type="EMBL" id="DAE16777.1"/>
    </source>
</evidence>
<dbReference type="PRINTS" id="PR00127">
    <property type="entry name" value="CLPPROTEASEP"/>
</dbReference>
<accession>A0A8S5QD98</accession>
<dbReference type="PANTHER" id="PTHR10381">
    <property type="entry name" value="ATP-DEPENDENT CLP PROTEASE PROTEOLYTIC SUBUNIT"/>
    <property type="match status" value="1"/>
</dbReference>
<feature type="compositionally biased region" description="Basic and acidic residues" evidence="4">
    <location>
        <begin position="246"/>
        <end position="269"/>
    </location>
</feature>
<dbReference type="InterPro" id="IPR001907">
    <property type="entry name" value="ClpP"/>
</dbReference>
<evidence type="ECO:0000256" key="3">
    <source>
        <dbReference type="ARBA" id="ARBA00022801"/>
    </source>
</evidence>
<dbReference type="GO" id="GO:0006515">
    <property type="term" value="P:protein quality control for misfolded or incompletely synthesized proteins"/>
    <property type="evidence" value="ECO:0007669"/>
    <property type="project" value="TreeGrafter"/>
</dbReference>
<dbReference type="GO" id="GO:0009368">
    <property type="term" value="C:endopeptidase Clp complex"/>
    <property type="evidence" value="ECO:0007669"/>
    <property type="project" value="TreeGrafter"/>
</dbReference>